<accession>A0ABD2PTC6</accession>
<dbReference type="InterPro" id="IPR036291">
    <property type="entry name" value="NAD(P)-bd_dom_sf"/>
</dbReference>
<name>A0ABD2PTC6_9PLAT</name>
<evidence type="ECO:0000313" key="2">
    <source>
        <dbReference type="Proteomes" id="UP001626550"/>
    </source>
</evidence>
<evidence type="ECO:0000313" key="1">
    <source>
        <dbReference type="EMBL" id="KAL3310162.1"/>
    </source>
</evidence>
<dbReference type="SUPFAM" id="SSF51735">
    <property type="entry name" value="NAD(P)-binding Rossmann-fold domains"/>
    <property type="match status" value="1"/>
</dbReference>
<feature type="non-terminal residue" evidence="1">
    <location>
        <position position="1"/>
    </location>
</feature>
<proteinExistence type="predicted"/>
<dbReference type="Proteomes" id="UP001626550">
    <property type="component" value="Unassembled WGS sequence"/>
</dbReference>
<gene>
    <name evidence="1" type="primary">DHS-24</name>
    <name evidence="1" type="ORF">Ciccas_011277</name>
</gene>
<keyword evidence="2" id="KW-1185">Reference proteome</keyword>
<protein>
    <submittedName>
        <fullName evidence="1">Riboflavin biosynthesis protein RibBA</fullName>
    </submittedName>
</protein>
<comment type="caution">
    <text evidence="1">The sequence shown here is derived from an EMBL/GenBank/DDBJ whole genome shotgun (WGS) entry which is preliminary data.</text>
</comment>
<sequence>DPVARPEPWSASQAYANSKLAVNLFAQQLERDWGNRIQVYTVITGGMVHTGLNRELISKYPLFVQSAINQLCSGILLTPHEGAQSALHCAVSANPQDAHANTRKPGHGTGSGMLYRHCKPVNWPQSCLDPRMRASLLQRFEALIARTT</sequence>
<dbReference type="AlphaFoldDB" id="A0ABD2PTC6"/>
<dbReference type="Gene3D" id="3.40.50.720">
    <property type="entry name" value="NAD(P)-binding Rossmann-like Domain"/>
    <property type="match status" value="1"/>
</dbReference>
<organism evidence="1 2">
    <name type="scientific">Cichlidogyrus casuarinus</name>
    <dbReference type="NCBI Taxonomy" id="1844966"/>
    <lineage>
        <taxon>Eukaryota</taxon>
        <taxon>Metazoa</taxon>
        <taxon>Spiralia</taxon>
        <taxon>Lophotrochozoa</taxon>
        <taxon>Platyhelminthes</taxon>
        <taxon>Monogenea</taxon>
        <taxon>Monopisthocotylea</taxon>
        <taxon>Dactylogyridea</taxon>
        <taxon>Ancyrocephalidae</taxon>
        <taxon>Cichlidogyrus</taxon>
    </lineage>
</organism>
<reference evidence="1 2" key="1">
    <citation type="submission" date="2024-11" db="EMBL/GenBank/DDBJ databases">
        <title>Adaptive evolution of stress response genes in parasites aligns with host niche diversity.</title>
        <authorList>
            <person name="Hahn C."/>
            <person name="Resl P."/>
        </authorList>
    </citation>
    <scope>NUCLEOTIDE SEQUENCE [LARGE SCALE GENOMIC DNA]</scope>
    <source>
        <strain evidence="1">EGGRZ-B1_66</strain>
        <tissue evidence="1">Body</tissue>
    </source>
</reference>
<dbReference type="EMBL" id="JBJKFK010003184">
    <property type="protein sequence ID" value="KAL3310162.1"/>
    <property type="molecule type" value="Genomic_DNA"/>
</dbReference>